<sequence length="152" mass="17200">MIIGAKGSSYPILKRLVERLPAMILPSWAYNRISPVAIEDVINGLVAMVDCSPTENEAIDISGPETMNYKELILRTAQVLDKPLPMLDLPIIPIIVSRYWVQLISNVPKEMVYPLMNSLIHNMVSHEQRIVPEISMDRITFEDSAQRALDEE</sequence>
<protein>
    <submittedName>
        <fullName evidence="1">Uncharacterized protein</fullName>
    </submittedName>
</protein>
<name>A0A380H054_9STAP</name>
<gene>
    <name evidence="1" type="ORF">NCTC11807_00347</name>
</gene>
<dbReference type="EMBL" id="UHDZ01000001">
    <property type="protein sequence ID" value="SUM67911.1"/>
    <property type="molecule type" value="Genomic_DNA"/>
</dbReference>
<organism evidence="1 2">
    <name type="scientific">Staphylococcus saccharolyticus</name>
    <dbReference type="NCBI Taxonomy" id="33028"/>
    <lineage>
        <taxon>Bacteria</taxon>
        <taxon>Bacillati</taxon>
        <taxon>Bacillota</taxon>
        <taxon>Bacilli</taxon>
        <taxon>Bacillales</taxon>
        <taxon>Staphylococcaceae</taxon>
        <taxon>Staphylococcus</taxon>
    </lineage>
</organism>
<dbReference type="Proteomes" id="UP000255425">
    <property type="component" value="Unassembled WGS sequence"/>
</dbReference>
<evidence type="ECO:0000313" key="2">
    <source>
        <dbReference type="Proteomes" id="UP000255425"/>
    </source>
</evidence>
<accession>A0A380H054</accession>
<keyword evidence="2" id="KW-1185">Reference proteome</keyword>
<evidence type="ECO:0000313" key="1">
    <source>
        <dbReference type="EMBL" id="SUM67911.1"/>
    </source>
</evidence>
<dbReference type="AlphaFoldDB" id="A0A380H054"/>
<dbReference type="SUPFAM" id="SSF51735">
    <property type="entry name" value="NAD(P)-binding Rossmann-fold domains"/>
    <property type="match status" value="1"/>
</dbReference>
<proteinExistence type="predicted"/>
<dbReference type="Gene3D" id="3.40.50.720">
    <property type="entry name" value="NAD(P)-binding Rossmann-like Domain"/>
    <property type="match status" value="1"/>
</dbReference>
<reference evidence="1 2" key="1">
    <citation type="submission" date="2018-06" db="EMBL/GenBank/DDBJ databases">
        <authorList>
            <consortium name="Pathogen Informatics"/>
            <person name="Doyle S."/>
        </authorList>
    </citation>
    <scope>NUCLEOTIDE SEQUENCE [LARGE SCALE GENOMIC DNA]</scope>
    <source>
        <strain evidence="1 2">NCTC11807</strain>
    </source>
</reference>
<dbReference type="InterPro" id="IPR036291">
    <property type="entry name" value="NAD(P)-bd_dom_sf"/>
</dbReference>